<dbReference type="PANTHER" id="PTHR30273:SF2">
    <property type="entry name" value="PROTEIN FECR"/>
    <property type="match status" value="1"/>
</dbReference>
<dbReference type="InterPro" id="IPR006860">
    <property type="entry name" value="FecR"/>
</dbReference>
<evidence type="ECO:0000313" key="5">
    <source>
        <dbReference type="Proteomes" id="UP000541583"/>
    </source>
</evidence>
<dbReference type="Pfam" id="PF04773">
    <property type="entry name" value="FecR"/>
    <property type="match status" value="1"/>
</dbReference>
<evidence type="ECO:0000313" key="4">
    <source>
        <dbReference type="EMBL" id="MBB6110043.1"/>
    </source>
</evidence>
<name>A0ABR6PJU3_9SPHI</name>
<evidence type="ECO:0000259" key="2">
    <source>
        <dbReference type="Pfam" id="PF04773"/>
    </source>
</evidence>
<comment type="caution">
    <text evidence="4">The sequence shown here is derived from an EMBL/GenBank/DDBJ whole genome shotgun (WGS) entry which is preliminary data.</text>
</comment>
<evidence type="ECO:0000256" key="1">
    <source>
        <dbReference type="SAM" id="Phobius"/>
    </source>
</evidence>
<dbReference type="InterPro" id="IPR012373">
    <property type="entry name" value="Ferrdict_sens_TM"/>
</dbReference>
<keyword evidence="5" id="KW-1185">Reference proteome</keyword>
<dbReference type="InterPro" id="IPR032508">
    <property type="entry name" value="FecR_C"/>
</dbReference>
<dbReference type="PANTHER" id="PTHR30273">
    <property type="entry name" value="PERIPLASMIC SIGNAL SENSOR AND SIGMA FACTOR ACTIVATOR FECR-RELATED"/>
    <property type="match status" value="1"/>
</dbReference>
<keyword evidence="1" id="KW-1133">Transmembrane helix</keyword>
<feature type="domain" description="FecR protein" evidence="2">
    <location>
        <begin position="189"/>
        <end position="284"/>
    </location>
</feature>
<feature type="domain" description="Protein FecR C-terminal" evidence="3">
    <location>
        <begin position="327"/>
        <end position="394"/>
    </location>
</feature>
<dbReference type="Proteomes" id="UP000541583">
    <property type="component" value="Unassembled WGS sequence"/>
</dbReference>
<evidence type="ECO:0000259" key="3">
    <source>
        <dbReference type="Pfam" id="PF16344"/>
    </source>
</evidence>
<gene>
    <name evidence="4" type="ORF">HDF23_002799</name>
</gene>
<keyword evidence="1" id="KW-0812">Transmembrane</keyword>
<accession>A0ABR6PJU3</accession>
<protein>
    <submittedName>
        <fullName evidence="4">Ferric-dicitrate binding protein FerR (Iron transport regulator)</fullName>
    </submittedName>
</protein>
<sequence>MSERLTYLFRRYFDKTATVQERDELMQLINDPGSEAVVTSLMEEMYMSGEQVGHDPFVEGKRKKILNAVLGENSITDFTDKVVPITRNKFLWVRYAAAIAIFLGLSVGLYVYVKRSSLGQLAITKSRNDVKPGGNKAILTLSNGAKIILNDAKDGTLAQQGNASVVKLANGELAYKQGVSADEAPVYNTMSTPRGGQYKLQLPDGTMVMLNAESSITYPIAFTGKERIVTISGEAYFEVAKNKKMPFRVHFGDQTVEVLGTHFNICAYKDQPDFKTTLLEGSVKISKGSENQLLAPGQQAVYEPGSHKFNVKTVDIDDTLAWTNGHFLFDNTDIDNVMLQLARWYNIEVVYKGPKPTLKFTGEIRKDSNLSRVLRILESTGGAKFTISGNTVIVEKE</sequence>
<dbReference type="RefSeq" id="WP_076374413.1">
    <property type="nucleotide sequence ID" value="NZ_FTMG01000008.1"/>
</dbReference>
<proteinExistence type="predicted"/>
<keyword evidence="1" id="KW-0472">Membrane</keyword>
<dbReference type="EMBL" id="JACHCB010000006">
    <property type="protein sequence ID" value="MBB6110043.1"/>
    <property type="molecule type" value="Genomic_DNA"/>
</dbReference>
<dbReference type="Gene3D" id="2.60.120.1440">
    <property type="match status" value="1"/>
</dbReference>
<dbReference type="Gene3D" id="3.55.50.30">
    <property type="match status" value="1"/>
</dbReference>
<reference evidence="4 5" key="1">
    <citation type="submission" date="2020-08" db="EMBL/GenBank/DDBJ databases">
        <title>Genomic Encyclopedia of Type Strains, Phase IV (KMG-V): Genome sequencing to study the core and pangenomes of soil and plant-associated prokaryotes.</title>
        <authorList>
            <person name="Whitman W."/>
        </authorList>
    </citation>
    <scope>NUCLEOTIDE SEQUENCE [LARGE SCALE GENOMIC DNA]</scope>
    <source>
        <strain evidence="4 5">ANJLi2</strain>
    </source>
</reference>
<dbReference type="Pfam" id="PF16344">
    <property type="entry name" value="FecR_C"/>
    <property type="match status" value="1"/>
</dbReference>
<feature type="transmembrane region" description="Helical" evidence="1">
    <location>
        <begin position="91"/>
        <end position="113"/>
    </location>
</feature>
<organism evidence="4 5">
    <name type="scientific">Mucilaginibacter lappiensis</name>
    <dbReference type="NCBI Taxonomy" id="354630"/>
    <lineage>
        <taxon>Bacteria</taxon>
        <taxon>Pseudomonadati</taxon>
        <taxon>Bacteroidota</taxon>
        <taxon>Sphingobacteriia</taxon>
        <taxon>Sphingobacteriales</taxon>
        <taxon>Sphingobacteriaceae</taxon>
        <taxon>Mucilaginibacter</taxon>
    </lineage>
</organism>